<reference evidence="3" key="1">
    <citation type="submission" date="2009-09" db="EMBL/GenBank/DDBJ databases">
        <title>The complete chromosome of Desulfohalobium retbaense DSM 5692.</title>
        <authorList>
            <consortium name="US DOE Joint Genome Institute (JGI-PGF)"/>
            <person name="Lucas S."/>
            <person name="Copeland A."/>
            <person name="Lapidus A."/>
            <person name="Glavina del Rio T."/>
            <person name="Dalin E."/>
            <person name="Tice H."/>
            <person name="Bruce D."/>
            <person name="Goodwin L."/>
            <person name="Pitluck S."/>
            <person name="Kyrpides N."/>
            <person name="Mavromatis K."/>
            <person name="Ivanova N."/>
            <person name="Mikhailova N."/>
            <person name="Munk A.C."/>
            <person name="Brettin T."/>
            <person name="Detter J.C."/>
            <person name="Han C."/>
            <person name="Tapia R."/>
            <person name="Larimer F."/>
            <person name="Land M."/>
            <person name="Hauser L."/>
            <person name="Markowitz V."/>
            <person name="Cheng J.-F."/>
            <person name="Hugenholtz P."/>
            <person name="Woyke T."/>
            <person name="Wu D."/>
            <person name="Spring S."/>
            <person name="Klenk H.-P."/>
            <person name="Eisen J.A."/>
        </authorList>
    </citation>
    <scope>NUCLEOTIDE SEQUENCE [LARGE SCALE GENOMIC DNA]</scope>
    <source>
        <strain evidence="3">DSM 5692</strain>
    </source>
</reference>
<dbReference type="NCBIfam" id="TIGR02532">
    <property type="entry name" value="IV_pilin_GFxxxE"/>
    <property type="match status" value="1"/>
</dbReference>
<gene>
    <name evidence="2" type="ordered locus">Dret_1697</name>
</gene>
<evidence type="ECO:0008006" key="4">
    <source>
        <dbReference type="Google" id="ProtNLM"/>
    </source>
</evidence>
<dbReference type="KEGG" id="drt:Dret_1697"/>
<keyword evidence="1" id="KW-0472">Membrane</keyword>
<organism evidence="2 3">
    <name type="scientific">Desulfohalobium retbaense (strain ATCC 49708 / DSM 5692 / JCM 16813 / HR100)</name>
    <dbReference type="NCBI Taxonomy" id="485915"/>
    <lineage>
        <taxon>Bacteria</taxon>
        <taxon>Pseudomonadati</taxon>
        <taxon>Thermodesulfobacteriota</taxon>
        <taxon>Desulfovibrionia</taxon>
        <taxon>Desulfovibrionales</taxon>
        <taxon>Desulfohalobiaceae</taxon>
        <taxon>Desulfohalobium</taxon>
    </lineage>
</organism>
<keyword evidence="3" id="KW-1185">Reference proteome</keyword>
<dbReference type="AlphaFoldDB" id="C8X3I4"/>
<dbReference type="STRING" id="485915.Dret_1697"/>
<reference evidence="2 3" key="2">
    <citation type="journal article" date="2010" name="Stand. Genomic Sci.">
        <title>Complete genome sequence of Desulfohalobium retbaense type strain (HR(100)).</title>
        <authorList>
            <person name="Spring S."/>
            <person name="Nolan M."/>
            <person name="Lapidus A."/>
            <person name="Glavina Del Rio T."/>
            <person name="Copeland A."/>
            <person name="Tice H."/>
            <person name="Cheng J.F."/>
            <person name="Lucas S."/>
            <person name="Land M."/>
            <person name="Chen F."/>
            <person name="Bruce D."/>
            <person name="Goodwin L."/>
            <person name="Pitluck S."/>
            <person name="Ivanova N."/>
            <person name="Mavromatis K."/>
            <person name="Mikhailova N."/>
            <person name="Pati A."/>
            <person name="Chen A."/>
            <person name="Palaniappan K."/>
            <person name="Hauser L."/>
            <person name="Chang Y.J."/>
            <person name="Jeffries C.D."/>
            <person name="Munk C."/>
            <person name="Kiss H."/>
            <person name="Chain P."/>
            <person name="Han C."/>
            <person name="Brettin T."/>
            <person name="Detter J.C."/>
            <person name="Schuler E."/>
            <person name="Goker M."/>
            <person name="Rohde M."/>
            <person name="Bristow J."/>
            <person name="Eisen J.A."/>
            <person name="Markowitz V."/>
            <person name="Hugenholtz P."/>
            <person name="Kyrpides N.C."/>
            <person name="Klenk H.P."/>
        </authorList>
    </citation>
    <scope>NUCLEOTIDE SEQUENCE [LARGE SCALE GENOMIC DNA]</scope>
    <source>
        <strain evidence="2 3">DSM 5692</strain>
    </source>
</reference>
<dbReference type="InterPro" id="IPR012902">
    <property type="entry name" value="N_methyl_site"/>
</dbReference>
<evidence type="ECO:0000256" key="1">
    <source>
        <dbReference type="SAM" id="Phobius"/>
    </source>
</evidence>
<dbReference type="OrthoDB" id="5472272at2"/>
<dbReference type="eggNOG" id="COG4967">
    <property type="taxonomic scope" value="Bacteria"/>
</dbReference>
<dbReference type="EMBL" id="CP001734">
    <property type="protein sequence ID" value="ACV68981.1"/>
    <property type="molecule type" value="Genomic_DNA"/>
</dbReference>
<keyword evidence="1" id="KW-1133">Transmembrane helix</keyword>
<dbReference type="Pfam" id="PF07963">
    <property type="entry name" value="N_methyl"/>
    <property type="match status" value="1"/>
</dbReference>
<evidence type="ECO:0000313" key="3">
    <source>
        <dbReference type="Proteomes" id="UP000001052"/>
    </source>
</evidence>
<keyword evidence="1" id="KW-0812">Transmembrane</keyword>
<name>C8X3I4_DESRD</name>
<sequence length="138" mass="15020">MDSQSVRRLDRGAGFTLLEVLVAIVILSVGIMAWALAQNQHIQGRALSGGLTKATELTQSVLEANATEVAGWDASRSSTNGTVQYTFANLTFTTFWEVIEGSAPFGSANLSTWQVHCETTWTQYGEHRVAMERLVVGQ</sequence>
<dbReference type="Proteomes" id="UP000001052">
    <property type="component" value="Chromosome"/>
</dbReference>
<protein>
    <recommendedName>
        <fullName evidence="4">Prepilin-type N-terminal cleavage/methylation domain-containing protein</fullName>
    </recommendedName>
</protein>
<dbReference type="HOGENOM" id="CLU_1924169_0_0_7"/>
<evidence type="ECO:0000313" key="2">
    <source>
        <dbReference type="EMBL" id="ACV68981.1"/>
    </source>
</evidence>
<feature type="transmembrane region" description="Helical" evidence="1">
    <location>
        <begin position="12"/>
        <end position="37"/>
    </location>
</feature>
<dbReference type="RefSeq" id="WP_015752124.1">
    <property type="nucleotide sequence ID" value="NC_013223.1"/>
</dbReference>
<accession>C8X3I4</accession>
<proteinExistence type="predicted"/>